<evidence type="ECO:0000313" key="10">
    <source>
        <dbReference type="EMBL" id="MFB0841249.1"/>
    </source>
</evidence>
<keyword evidence="11" id="KW-1185">Reference proteome</keyword>
<protein>
    <submittedName>
        <fullName evidence="10">Ger(X)C family spore germination protein</fullName>
    </submittedName>
</protein>
<sequence length="372" mass="42155">MKRRLAVLLTLILMLLASGCGRRMYLENRQIILITGAELKDDNRLTVYTSTPVFSVEAKQKYNISKITAGTLRQARARIDTMSTGPLASGKIQTMLLGKSLLRHSDILRYLDVFMRDPKSEINANVVAVDGSVKDILNANMADKGRPGVVIKEQTEAAYSSRAAVKTIMQEFHQQLLDPRRTPALAEMKLKGKEIVISGTALLSKKGTYVASLNNEESTLLLLLQQKKGQPFPFTFHLPPQKINAVEPMTFISFEIGRTKYNIKTRHENNRFTFDIRMKTEINITERLFQFDLERNKKQLEQAIEQEMKKKCDALMGKFQKHQIDPVGLGVYAKAYHFDKWRAVEKDWGKALAEAKIRIMPEVVIQSAGVAK</sequence>
<evidence type="ECO:0000256" key="1">
    <source>
        <dbReference type="ARBA" id="ARBA00004635"/>
    </source>
</evidence>
<dbReference type="NCBIfam" id="TIGR02887">
    <property type="entry name" value="spore_ger_x_C"/>
    <property type="match status" value="1"/>
</dbReference>
<dbReference type="InterPro" id="IPR046953">
    <property type="entry name" value="Spore_GerAC-like_C"/>
</dbReference>
<comment type="subcellular location">
    <subcellularLocation>
        <location evidence="1">Membrane</location>
        <topology evidence="1">Lipid-anchor</topology>
    </subcellularLocation>
</comment>
<gene>
    <name evidence="10" type="ORF">ACEU3E_03620</name>
</gene>
<dbReference type="InterPro" id="IPR057336">
    <property type="entry name" value="GerAC_N"/>
</dbReference>
<evidence type="ECO:0000256" key="2">
    <source>
        <dbReference type="ARBA" id="ARBA00007886"/>
    </source>
</evidence>
<keyword evidence="4" id="KW-0732">Signal</keyword>
<evidence type="ECO:0000259" key="8">
    <source>
        <dbReference type="Pfam" id="PF05504"/>
    </source>
</evidence>
<keyword evidence="3" id="KW-0309">Germination</keyword>
<dbReference type="RefSeq" id="WP_373948690.1">
    <property type="nucleotide sequence ID" value="NZ_JBHDLN010000002.1"/>
</dbReference>
<organism evidence="10 11">
    <name type="scientific">Paenibacillus oleatilyticus</name>
    <dbReference type="NCBI Taxonomy" id="2594886"/>
    <lineage>
        <taxon>Bacteria</taxon>
        <taxon>Bacillati</taxon>
        <taxon>Bacillota</taxon>
        <taxon>Bacilli</taxon>
        <taxon>Bacillales</taxon>
        <taxon>Paenibacillaceae</taxon>
        <taxon>Paenibacillus</taxon>
    </lineage>
</organism>
<evidence type="ECO:0000256" key="6">
    <source>
        <dbReference type="ARBA" id="ARBA00023139"/>
    </source>
</evidence>
<evidence type="ECO:0000256" key="3">
    <source>
        <dbReference type="ARBA" id="ARBA00022544"/>
    </source>
</evidence>
<evidence type="ECO:0000256" key="7">
    <source>
        <dbReference type="ARBA" id="ARBA00023288"/>
    </source>
</evidence>
<dbReference type="Gene3D" id="3.30.300.210">
    <property type="entry name" value="Nutrient germinant receptor protein C, domain 3"/>
    <property type="match status" value="1"/>
</dbReference>
<feature type="domain" description="Spore germination protein N-terminal" evidence="9">
    <location>
        <begin position="24"/>
        <end position="189"/>
    </location>
</feature>
<dbReference type="Pfam" id="PF25198">
    <property type="entry name" value="Spore_GerAC_N"/>
    <property type="match status" value="1"/>
</dbReference>
<evidence type="ECO:0000313" key="11">
    <source>
        <dbReference type="Proteomes" id="UP001575622"/>
    </source>
</evidence>
<evidence type="ECO:0000256" key="4">
    <source>
        <dbReference type="ARBA" id="ARBA00022729"/>
    </source>
</evidence>
<keyword evidence="5" id="KW-0472">Membrane</keyword>
<evidence type="ECO:0000256" key="5">
    <source>
        <dbReference type="ARBA" id="ARBA00023136"/>
    </source>
</evidence>
<comment type="caution">
    <text evidence="10">The sequence shown here is derived from an EMBL/GenBank/DDBJ whole genome shotgun (WGS) entry which is preliminary data.</text>
</comment>
<evidence type="ECO:0000259" key="9">
    <source>
        <dbReference type="Pfam" id="PF25198"/>
    </source>
</evidence>
<dbReference type="InterPro" id="IPR008844">
    <property type="entry name" value="Spore_GerAC-like"/>
</dbReference>
<dbReference type="EMBL" id="JBHDLN010000002">
    <property type="protein sequence ID" value="MFB0841249.1"/>
    <property type="molecule type" value="Genomic_DNA"/>
</dbReference>
<comment type="similarity">
    <text evidence="2">Belongs to the GerABKC lipoprotein family.</text>
</comment>
<dbReference type="Proteomes" id="UP001575622">
    <property type="component" value="Unassembled WGS sequence"/>
</dbReference>
<feature type="domain" description="Spore germination GerAC-like C-terminal" evidence="8">
    <location>
        <begin position="198"/>
        <end position="369"/>
    </location>
</feature>
<accession>A0ABV4UTU9</accession>
<proteinExistence type="inferred from homology"/>
<keyword evidence="6" id="KW-0564">Palmitate</keyword>
<dbReference type="PROSITE" id="PS51257">
    <property type="entry name" value="PROKAR_LIPOPROTEIN"/>
    <property type="match status" value="1"/>
</dbReference>
<dbReference type="Pfam" id="PF05504">
    <property type="entry name" value="Spore_GerAC"/>
    <property type="match status" value="1"/>
</dbReference>
<dbReference type="PANTHER" id="PTHR35789">
    <property type="entry name" value="SPORE GERMINATION PROTEIN B3"/>
    <property type="match status" value="1"/>
</dbReference>
<dbReference type="PANTHER" id="PTHR35789:SF1">
    <property type="entry name" value="SPORE GERMINATION PROTEIN B3"/>
    <property type="match status" value="1"/>
</dbReference>
<dbReference type="InterPro" id="IPR038501">
    <property type="entry name" value="Spore_GerAC_C_sf"/>
</dbReference>
<keyword evidence="7" id="KW-0449">Lipoprotein</keyword>
<name>A0ABV4UTU9_9BACL</name>
<reference evidence="10 11" key="1">
    <citation type="submission" date="2024-09" db="EMBL/GenBank/DDBJ databases">
        <authorList>
            <person name="Makale K.P.P."/>
            <person name="Makhzoum A."/>
            <person name="Rantong G."/>
            <person name="Rahube T.O."/>
        </authorList>
    </citation>
    <scope>NUCLEOTIDE SEQUENCE [LARGE SCALE GENOMIC DNA]</scope>
    <source>
        <strain evidence="10 11">KM_D13</strain>
    </source>
</reference>